<dbReference type="OrthoDB" id="413361at2759"/>
<dbReference type="AlphaFoldDB" id="A0A4Y2QC56"/>
<keyword evidence="3" id="KW-1185">Reference proteome</keyword>
<accession>A0A4Y2QC56</accession>
<feature type="domain" description="Reverse transcriptase Ty1/copia-type" evidence="1">
    <location>
        <begin position="8"/>
        <end position="87"/>
    </location>
</feature>
<gene>
    <name evidence="2" type="ORF">AVEN_256848_1</name>
</gene>
<reference evidence="2 3" key="1">
    <citation type="journal article" date="2019" name="Sci. Rep.">
        <title>Orb-weaving spider Araneus ventricosus genome elucidates the spidroin gene catalogue.</title>
        <authorList>
            <person name="Kono N."/>
            <person name="Nakamura H."/>
            <person name="Ohtoshi R."/>
            <person name="Moran D.A.P."/>
            <person name="Shinohara A."/>
            <person name="Yoshida Y."/>
            <person name="Fujiwara M."/>
            <person name="Mori M."/>
            <person name="Tomita M."/>
            <person name="Arakawa K."/>
        </authorList>
    </citation>
    <scope>NUCLEOTIDE SEQUENCE [LARGE SCALE GENOMIC DNA]</scope>
</reference>
<comment type="caution">
    <text evidence="2">The sequence shown here is derived from an EMBL/GenBank/DDBJ whole genome shotgun (WGS) entry which is preliminary data.</text>
</comment>
<dbReference type="Pfam" id="PF07727">
    <property type="entry name" value="RVT_2"/>
    <property type="match status" value="1"/>
</dbReference>
<sequence>MELPHVYPQEKPAEEVFLLKKSLYGLHQSGERVVYFDKFLKSYKLTRSREDPYVHFDKERKLIVGVYVDDLLVMSNLETTIQKFKDSHCFIGKNVKITNTISHHFKFLYALKMLKRSGQPFGRKWSSNFRHSLHTSKLSPLLKRE</sequence>
<organism evidence="2 3">
    <name type="scientific">Araneus ventricosus</name>
    <name type="common">Orbweaver spider</name>
    <name type="synonym">Epeira ventricosa</name>
    <dbReference type="NCBI Taxonomy" id="182803"/>
    <lineage>
        <taxon>Eukaryota</taxon>
        <taxon>Metazoa</taxon>
        <taxon>Ecdysozoa</taxon>
        <taxon>Arthropoda</taxon>
        <taxon>Chelicerata</taxon>
        <taxon>Arachnida</taxon>
        <taxon>Araneae</taxon>
        <taxon>Araneomorphae</taxon>
        <taxon>Entelegynae</taxon>
        <taxon>Araneoidea</taxon>
        <taxon>Araneidae</taxon>
        <taxon>Araneus</taxon>
    </lineage>
</organism>
<dbReference type="InterPro" id="IPR013103">
    <property type="entry name" value="RVT_2"/>
</dbReference>
<dbReference type="Proteomes" id="UP000499080">
    <property type="component" value="Unassembled WGS sequence"/>
</dbReference>
<evidence type="ECO:0000313" key="3">
    <source>
        <dbReference type="Proteomes" id="UP000499080"/>
    </source>
</evidence>
<name>A0A4Y2QC56_ARAVE</name>
<evidence type="ECO:0000259" key="1">
    <source>
        <dbReference type="Pfam" id="PF07727"/>
    </source>
</evidence>
<dbReference type="EMBL" id="BGPR01013466">
    <property type="protein sequence ID" value="GBN60812.1"/>
    <property type="molecule type" value="Genomic_DNA"/>
</dbReference>
<proteinExistence type="predicted"/>
<evidence type="ECO:0000313" key="2">
    <source>
        <dbReference type="EMBL" id="GBN60812.1"/>
    </source>
</evidence>
<protein>
    <recommendedName>
        <fullName evidence="1">Reverse transcriptase Ty1/copia-type domain-containing protein</fullName>
    </recommendedName>
</protein>